<evidence type="ECO:0000256" key="1">
    <source>
        <dbReference type="SAM" id="MobiDB-lite"/>
    </source>
</evidence>
<accession>A0A427YDR0</accession>
<organism evidence="2 3">
    <name type="scientific">Saitozyma podzolica</name>
    <dbReference type="NCBI Taxonomy" id="1890683"/>
    <lineage>
        <taxon>Eukaryota</taxon>
        <taxon>Fungi</taxon>
        <taxon>Dikarya</taxon>
        <taxon>Basidiomycota</taxon>
        <taxon>Agaricomycotina</taxon>
        <taxon>Tremellomycetes</taxon>
        <taxon>Tremellales</taxon>
        <taxon>Trimorphomycetaceae</taxon>
        <taxon>Saitozyma</taxon>
    </lineage>
</organism>
<dbReference type="AlphaFoldDB" id="A0A427YDR0"/>
<feature type="compositionally biased region" description="Basic and acidic residues" evidence="1">
    <location>
        <begin position="20"/>
        <end position="32"/>
    </location>
</feature>
<gene>
    <name evidence="2" type="ORF">EHS25_002330</name>
</gene>
<dbReference type="EMBL" id="RSCD01000014">
    <property type="protein sequence ID" value="RSH89218.1"/>
    <property type="molecule type" value="Genomic_DNA"/>
</dbReference>
<dbReference type="OrthoDB" id="630188at2759"/>
<feature type="compositionally biased region" description="Basic residues" evidence="1">
    <location>
        <begin position="40"/>
        <end position="49"/>
    </location>
</feature>
<keyword evidence="3" id="KW-1185">Reference proteome</keyword>
<evidence type="ECO:0000313" key="2">
    <source>
        <dbReference type="EMBL" id="RSH89218.1"/>
    </source>
</evidence>
<protein>
    <submittedName>
        <fullName evidence="2">Uncharacterized protein</fullName>
    </submittedName>
</protein>
<dbReference type="Proteomes" id="UP000279259">
    <property type="component" value="Unassembled WGS sequence"/>
</dbReference>
<name>A0A427YDR0_9TREE</name>
<proteinExistence type="predicted"/>
<comment type="caution">
    <text evidence="2">The sequence shown here is derived from an EMBL/GenBank/DDBJ whole genome shotgun (WGS) entry which is preliminary data.</text>
</comment>
<feature type="region of interest" description="Disordered" evidence="1">
    <location>
        <begin position="20"/>
        <end position="58"/>
    </location>
</feature>
<evidence type="ECO:0000313" key="3">
    <source>
        <dbReference type="Proteomes" id="UP000279259"/>
    </source>
</evidence>
<sequence length="221" mass="24431">MGSERGAWDAEVELDAVARRAVEDAPGDDGRRSNILRDSGKRRGIHRPPGHAPGFGPPHRAIAIAGVAPSRLEKPIVTFNRADWLMSIPDAKEVWGSVVTNQTFPPGPIAYYDWLADLDEPLREATEAAREYGTAVSKTVVVLNAGAHFVHEFQLDDPAIHDVYAGMMDLTIRKLGALSMRDSISVMYRFTSPAHYGCESFKTPIPAEEAAIREKRVRHYK</sequence>
<reference evidence="2 3" key="1">
    <citation type="submission" date="2018-11" db="EMBL/GenBank/DDBJ databases">
        <title>Genome sequence of Saitozyma podzolica DSM 27192.</title>
        <authorList>
            <person name="Aliyu H."/>
            <person name="Gorte O."/>
            <person name="Ochsenreither K."/>
        </authorList>
    </citation>
    <scope>NUCLEOTIDE SEQUENCE [LARGE SCALE GENOMIC DNA]</scope>
    <source>
        <strain evidence="2 3">DSM 27192</strain>
    </source>
</reference>